<evidence type="ECO:0000313" key="1">
    <source>
        <dbReference type="Ensembl" id="ENSANIP00000009235.1"/>
    </source>
</evidence>
<keyword evidence="2" id="KW-1185">Reference proteome</keyword>
<organism evidence="1 2">
    <name type="scientific">Accipiter nisus</name>
    <name type="common">Eurasian sparrowhawk</name>
    <dbReference type="NCBI Taxonomy" id="211598"/>
    <lineage>
        <taxon>Eukaryota</taxon>
        <taxon>Metazoa</taxon>
        <taxon>Chordata</taxon>
        <taxon>Craniata</taxon>
        <taxon>Vertebrata</taxon>
        <taxon>Euteleostomi</taxon>
        <taxon>Archelosauria</taxon>
        <taxon>Archosauria</taxon>
        <taxon>Dinosauria</taxon>
        <taxon>Saurischia</taxon>
        <taxon>Theropoda</taxon>
        <taxon>Coelurosauria</taxon>
        <taxon>Aves</taxon>
        <taxon>Neognathae</taxon>
        <taxon>Neoaves</taxon>
        <taxon>Telluraves</taxon>
        <taxon>Accipitrimorphae</taxon>
        <taxon>Accipitriformes</taxon>
        <taxon>Accipitridae</taxon>
        <taxon>Accipitrinae</taxon>
        <taxon>Accipiter</taxon>
    </lineage>
</organism>
<dbReference type="Proteomes" id="UP000694541">
    <property type="component" value="Unplaced"/>
</dbReference>
<proteinExistence type="predicted"/>
<dbReference type="Ensembl" id="ENSANIT00000009551.1">
    <property type="protein sequence ID" value="ENSANIP00000009235.1"/>
    <property type="gene ID" value="ENSANIG00000006222.1"/>
</dbReference>
<accession>A0A8B9MHA3</accession>
<name>A0A8B9MHA3_9AVES</name>
<sequence>GREKEIDLFGSCLKAYEDLGQSRILAFEGTMGSGKSHLLTELAYLDTRDSRVACLGSPACPLLLPRRSTGAEKPSCGLGVRLLRSGAQRQTHHLLHPCPLAP</sequence>
<evidence type="ECO:0000313" key="2">
    <source>
        <dbReference type="Proteomes" id="UP000694541"/>
    </source>
</evidence>
<dbReference type="AlphaFoldDB" id="A0A8B9MHA3"/>
<protein>
    <submittedName>
        <fullName evidence="1">Uncharacterized protein</fullName>
    </submittedName>
</protein>
<reference evidence="1" key="2">
    <citation type="submission" date="2025-09" db="UniProtKB">
        <authorList>
            <consortium name="Ensembl"/>
        </authorList>
    </citation>
    <scope>IDENTIFICATION</scope>
</reference>
<reference evidence="1" key="1">
    <citation type="submission" date="2025-08" db="UniProtKB">
        <authorList>
            <consortium name="Ensembl"/>
        </authorList>
    </citation>
    <scope>IDENTIFICATION</scope>
</reference>